<dbReference type="Gene3D" id="3.40.50.150">
    <property type="entry name" value="Vaccinia Virus protein VP39"/>
    <property type="match status" value="1"/>
</dbReference>
<name>A0A9W9GVL3_9EURO</name>
<accession>A0A9W9GVL3</accession>
<comment type="caution">
    <text evidence="2">The sequence shown here is derived from an EMBL/GenBank/DDBJ whole genome shotgun (WGS) entry which is preliminary data.</text>
</comment>
<dbReference type="GeneID" id="81405997"/>
<dbReference type="Pfam" id="PF13847">
    <property type="entry name" value="Methyltransf_31"/>
    <property type="match status" value="1"/>
</dbReference>
<evidence type="ECO:0000313" key="3">
    <source>
        <dbReference type="Proteomes" id="UP001149079"/>
    </source>
</evidence>
<gene>
    <name evidence="2" type="ORF">N7515_006083</name>
</gene>
<dbReference type="OrthoDB" id="10017101at2759"/>
<feature type="domain" description="Methyltransferase" evidence="1">
    <location>
        <begin position="34"/>
        <end position="154"/>
    </location>
</feature>
<dbReference type="InterPro" id="IPR025714">
    <property type="entry name" value="Methyltranfer_dom"/>
</dbReference>
<evidence type="ECO:0000259" key="1">
    <source>
        <dbReference type="Pfam" id="PF13847"/>
    </source>
</evidence>
<dbReference type="RefSeq" id="XP_056520423.1">
    <property type="nucleotide sequence ID" value="XM_056666827.1"/>
</dbReference>
<dbReference type="PANTHER" id="PTHR43591">
    <property type="entry name" value="METHYLTRANSFERASE"/>
    <property type="match status" value="1"/>
</dbReference>
<dbReference type="Proteomes" id="UP001149079">
    <property type="component" value="Unassembled WGS sequence"/>
</dbReference>
<reference evidence="2" key="2">
    <citation type="journal article" date="2023" name="IMA Fungus">
        <title>Comparative genomic study of the Penicillium genus elucidates a diverse pangenome and 15 lateral gene transfer events.</title>
        <authorList>
            <person name="Petersen C."/>
            <person name="Sorensen T."/>
            <person name="Nielsen M.R."/>
            <person name="Sondergaard T.E."/>
            <person name="Sorensen J.L."/>
            <person name="Fitzpatrick D.A."/>
            <person name="Frisvad J.C."/>
            <person name="Nielsen K.L."/>
        </authorList>
    </citation>
    <scope>NUCLEOTIDE SEQUENCE</scope>
    <source>
        <strain evidence="2">IBT 22155</strain>
    </source>
</reference>
<dbReference type="CDD" id="cd02440">
    <property type="entry name" value="AdoMet_MTases"/>
    <property type="match status" value="1"/>
</dbReference>
<reference evidence="2" key="1">
    <citation type="submission" date="2022-11" db="EMBL/GenBank/DDBJ databases">
        <authorList>
            <person name="Petersen C."/>
        </authorList>
    </citation>
    <scope>NUCLEOTIDE SEQUENCE</scope>
    <source>
        <strain evidence="2">IBT 22155</strain>
    </source>
</reference>
<evidence type="ECO:0000313" key="2">
    <source>
        <dbReference type="EMBL" id="KAJ5130044.1"/>
    </source>
</evidence>
<dbReference type="GO" id="GO:0008168">
    <property type="term" value="F:methyltransferase activity"/>
    <property type="evidence" value="ECO:0007669"/>
    <property type="project" value="TreeGrafter"/>
</dbReference>
<dbReference type="AlphaFoldDB" id="A0A9W9GVL3"/>
<sequence length="175" mass="19152">MTQIYTTDHSASVLRTHSWRTVTNSAPYLLPHLKPDMKILDVGCGPGSITISLAKLVPDGHVTGVEYVPDPLEGARALAQAEGVSNITFQEGNIHALPFEDNTFDVVHVHQVLQHIADPIHALSEMRRVAKEGGIVACRESAELSWYPDSVGISKWREVTELMQRAKGEVHILGG</sequence>
<dbReference type="InterPro" id="IPR029063">
    <property type="entry name" value="SAM-dependent_MTases_sf"/>
</dbReference>
<dbReference type="EMBL" id="JAPQKL010000005">
    <property type="protein sequence ID" value="KAJ5130044.1"/>
    <property type="molecule type" value="Genomic_DNA"/>
</dbReference>
<dbReference type="PANTHER" id="PTHR43591:SF24">
    <property type="entry name" value="2-METHOXY-6-POLYPRENYL-1,4-BENZOQUINOL METHYLASE, MITOCHONDRIAL"/>
    <property type="match status" value="1"/>
</dbReference>
<protein>
    <recommendedName>
        <fullName evidence="1">Methyltransferase domain-containing protein</fullName>
    </recommendedName>
</protein>
<proteinExistence type="predicted"/>
<keyword evidence="3" id="KW-1185">Reference proteome</keyword>
<dbReference type="SUPFAM" id="SSF53335">
    <property type="entry name" value="S-adenosyl-L-methionine-dependent methyltransferases"/>
    <property type="match status" value="1"/>
</dbReference>
<organism evidence="2 3">
    <name type="scientific">Penicillium bovifimosum</name>
    <dbReference type="NCBI Taxonomy" id="126998"/>
    <lineage>
        <taxon>Eukaryota</taxon>
        <taxon>Fungi</taxon>
        <taxon>Dikarya</taxon>
        <taxon>Ascomycota</taxon>
        <taxon>Pezizomycotina</taxon>
        <taxon>Eurotiomycetes</taxon>
        <taxon>Eurotiomycetidae</taxon>
        <taxon>Eurotiales</taxon>
        <taxon>Aspergillaceae</taxon>
        <taxon>Penicillium</taxon>
    </lineage>
</organism>